<gene>
    <name evidence="2" type="ORF">AK812_SmicGene26800</name>
</gene>
<keyword evidence="3" id="KW-1185">Reference proteome</keyword>
<protein>
    <submittedName>
        <fullName evidence="2">Uncharacterized protein</fullName>
    </submittedName>
</protein>
<sequence>MCTEVMRALLRYIHTELNVVRHSLYSAALLLCSIPWMSLRVDDCAPVALLILLQCSFVSGIMSFSEDGRRTAEDFEQKHGVHPYRMAPERFVSLHGFSQQAAHHIGLFPSTPTRLEDDVPGMEYTYEHTAEAYMGDGYIHHFLRGTYQVDSRCLPDNSPSSSVEERASAAMDSGFITWHELQELFDKVPVGTFDRGDAQVGTDGPMKPPKAFTTGAYSRSAFHGLRRDTCVYPWLTSLLCSIVRNVAPRHKFTTISWARNVMTVVHKDSHNDGASRNLILPCSSFTQGSLWLEDSEGEVMISAAGPRGMLIVSQSMMFGLCLELRLAMILALYMTQMLKTNCPTSLQIVFYQLLKNSLLLSDMYSARFPSLRAALGAMDLTGSGRVACFELESWLRQQMYPGDARMLLKDLGRKGSLGLSQLRPLAECFVRSSAACGRPSGATAAALLRLLCSFSDARARRYQPFEAFQSAVRCCRCVCSFLNSNISVDVACRGHDLNEAVSLTGTARLGDQGLETFHSGVSSSGRRARGAAAESGPSLAEIGSRSKLEAVKGSVDKRVSTMHYQRRAAGTETREALTPRRLRADHVQRREAELQRRLGPLPKCIATIRGRAARDRASSPPRSRSNSPKRQNAATFAPGAESTRSDTLTAPVLAEPTQANANPSGAEVASAGQGDDAIVPRRAKPLTVSLSADSSNTAVRSASLLPVPSSGGSLVRSPSAPVVLRSPAVPVVVRTISVGSGAPSYTSFTTQTPRTLSPQASAVPAQLPSKPVTRELSPRVHWGTPTLQSESGRTTPRILPGVSASPRTALKAPPAASTAPALVLDTAKAQVLPAATLLPLSGYAVSTASPRLATPGSPSPVTTFVPAAPTMAGGTPVSANPSRVLRQT</sequence>
<feature type="region of interest" description="Disordered" evidence="1">
    <location>
        <begin position="518"/>
        <end position="539"/>
    </location>
</feature>
<evidence type="ECO:0000256" key="1">
    <source>
        <dbReference type="SAM" id="MobiDB-lite"/>
    </source>
</evidence>
<dbReference type="EMBL" id="LSRX01000662">
    <property type="protein sequence ID" value="OLP91502.1"/>
    <property type="molecule type" value="Genomic_DNA"/>
</dbReference>
<reference evidence="2 3" key="1">
    <citation type="submission" date="2016-02" db="EMBL/GenBank/DDBJ databases">
        <title>Genome analysis of coral dinoflagellate symbionts highlights evolutionary adaptations to a symbiotic lifestyle.</title>
        <authorList>
            <person name="Aranda M."/>
            <person name="Li Y."/>
            <person name="Liew Y.J."/>
            <person name="Baumgarten S."/>
            <person name="Simakov O."/>
            <person name="Wilson M."/>
            <person name="Piel J."/>
            <person name="Ashoor H."/>
            <person name="Bougouffa S."/>
            <person name="Bajic V.B."/>
            <person name="Ryu T."/>
            <person name="Ravasi T."/>
            <person name="Bayer T."/>
            <person name="Micklem G."/>
            <person name="Kim H."/>
            <person name="Bhak J."/>
            <person name="Lajeunesse T.C."/>
            <person name="Voolstra C.R."/>
        </authorList>
    </citation>
    <scope>NUCLEOTIDE SEQUENCE [LARGE SCALE GENOMIC DNA]</scope>
    <source>
        <strain evidence="2 3">CCMP2467</strain>
    </source>
</reference>
<feature type="compositionally biased region" description="Low complexity" evidence="1">
    <location>
        <begin position="618"/>
        <end position="630"/>
    </location>
</feature>
<evidence type="ECO:0000313" key="3">
    <source>
        <dbReference type="Proteomes" id="UP000186817"/>
    </source>
</evidence>
<dbReference type="AlphaFoldDB" id="A0A1Q9D8H1"/>
<name>A0A1Q9D8H1_SYMMI</name>
<feature type="compositionally biased region" description="Polar residues" evidence="1">
    <location>
        <begin position="877"/>
        <end position="888"/>
    </location>
</feature>
<comment type="caution">
    <text evidence="2">The sequence shown here is derived from an EMBL/GenBank/DDBJ whole genome shotgun (WGS) entry which is preliminary data.</text>
</comment>
<evidence type="ECO:0000313" key="2">
    <source>
        <dbReference type="EMBL" id="OLP91502.1"/>
    </source>
</evidence>
<proteinExistence type="predicted"/>
<accession>A0A1Q9D8H1</accession>
<dbReference type="Proteomes" id="UP000186817">
    <property type="component" value="Unassembled WGS sequence"/>
</dbReference>
<feature type="compositionally biased region" description="Low complexity" evidence="1">
    <location>
        <begin position="519"/>
        <end position="538"/>
    </location>
</feature>
<organism evidence="2 3">
    <name type="scientific">Symbiodinium microadriaticum</name>
    <name type="common">Dinoflagellate</name>
    <name type="synonym">Zooxanthella microadriatica</name>
    <dbReference type="NCBI Taxonomy" id="2951"/>
    <lineage>
        <taxon>Eukaryota</taxon>
        <taxon>Sar</taxon>
        <taxon>Alveolata</taxon>
        <taxon>Dinophyceae</taxon>
        <taxon>Suessiales</taxon>
        <taxon>Symbiodiniaceae</taxon>
        <taxon>Symbiodinium</taxon>
    </lineage>
</organism>
<feature type="region of interest" description="Disordered" evidence="1">
    <location>
        <begin position="609"/>
        <end position="678"/>
    </location>
</feature>
<feature type="region of interest" description="Disordered" evidence="1">
    <location>
        <begin position="866"/>
        <end position="888"/>
    </location>
</feature>